<dbReference type="InterPro" id="IPR050490">
    <property type="entry name" value="Bact_solute-bd_prot1"/>
</dbReference>
<sequence length="436" mass="46042">MPVSRRSVLSASGALAAVGLGAAACGSGAALDPDDPLDLDVADADLSGSISLLTPDFVGEDRAVLDDDVIAPFTERTGVPVSVDQVDWNKLNEKISTGIAGGIIADLIMTGVGWTQPFAEKGIFAEIPADYIESLGFDESVLAPARYDGKYYSLPQALDLRFLAYHPEMFEARGITEPPATMEELAAVAEELTGDGVVGLDYLSGSAGGARQAFVFLLYAFGGTMFSEDGLTTRLAEEPGRLALQWMLDGMDSGAIDYNLQAAEGQPSPFQQKRAAMSLVATGNWPTWQQMTPELCEEGAAGVFLMPPGSGGDPVMFQGGSFLSVSSLSKNKDAAGAFMEHMLDPEILGISNAATGKVPPTPDIPENEEIQGSLLTRFALENLQYAGATEGGTAAYMQIRTNLDGIVEGCLTRKKSVDETLADMQTLCDDAISRLR</sequence>
<keyword evidence="3" id="KW-1185">Reference proteome</keyword>
<evidence type="ECO:0008006" key="4">
    <source>
        <dbReference type="Google" id="ProtNLM"/>
    </source>
</evidence>
<reference evidence="2 3" key="1">
    <citation type="journal article" date="2014" name="Int. J. Syst. Evol. Microbiol.">
        <title>Brachybacterium ginsengisoli sp. nov., isolated from soil of a ginseng field.</title>
        <authorList>
            <person name="Hoang V.A."/>
            <person name="Kim Y.J."/>
            <person name="Nguyen N.L."/>
            <person name="Yang D.C."/>
        </authorList>
    </citation>
    <scope>NUCLEOTIDE SEQUENCE [LARGE SCALE GENOMIC DNA]</scope>
    <source>
        <strain evidence="2 3">DCY80</strain>
    </source>
</reference>
<dbReference type="EMBL" id="CP023564">
    <property type="protein sequence ID" value="ATG53605.1"/>
    <property type="molecule type" value="Genomic_DNA"/>
</dbReference>
<dbReference type="PROSITE" id="PS51257">
    <property type="entry name" value="PROKAR_LIPOPROTEIN"/>
    <property type="match status" value="1"/>
</dbReference>
<dbReference type="PANTHER" id="PTHR43649:SF12">
    <property type="entry name" value="DIACETYLCHITOBIOSE BINDING PROTEIN DASA"/>
    <property type="match status" value="1"/>
</dbReference>
<organism evidence="2 3">
    <name type="scientific">Brachybacterium ginsengisoli</name>
    <dbReference type="NCBI Taxonomy" id="1331682"/>
    <lineage>
        <taxon>Bacteria</taxon>
        <taxon>Bacillati</taxon>
        <taxon>Actinomycetota</taxon>
        <taxon>Actinomycetes</taxon>
        <taxon>Micrococcales</taxon>
        <taxon>Dermabacteraceae</taxon>
        <taxon>Brachybacterium</taxon>
    </lineage>
</organism>
<evidence type="ECO:0000313" key="2">
    <source>
        <dbReference type="EMBL" id="ATG53605.1"/>
    </source>
</evidence>
<dbReference type="PANTHER" id="PTHR43649">
    <property type="entry name" value="ARABINOSE-BINDING PROTEIN-RELATED"/>
    <property type="match status" value="1"/>
</dbReference>
<dbReference type="RefSeq" id="WP_096798084.1">
    <property type="nucleotide sequence ID" value="NZ_CP023564.1"/>
</dbReference>
<dbReference type="Gene3D" id="3.40.190.10">
    <property type="entry name" value="Periplasmic binding protein-like II"/>
    <property type="match status" value="2"/>
</dbReference>
<accession>A0A291GTR6</accession>
<proteinExistence type="predicted"/>
<feature type="chain" id="PRO_5039288875" description="Sugar ABC transporter substrate-binding protein" evidence="1">
    <location>
        <begin position="17"/>
        <end position="436"/>
    </location>
</feature>
<dbReference type="InterPro" id="IPR006311">
    <property type="entry name" value="TAT_signal"/>
</dbReference>
<evidence type="ECO:0000256" key="1">
    <source>
        <dbReference type="SAM" id="SignalP"/>
    </source>
</evidence>
<dbReference type="SUPFAM" id="SSF53850">
    <property type="entry name" value="Periplasmic binding protein-like II"/>
    <property type="match status" value="1"/>
</dbReference>
<dbReference type="OrthoDB" id="8663148at2"/>
<dbReference type="KEGG" id="bgg:CFK41_01540"/>
<feature type="signal peptide" evidence="1">
    <location>
        <begin position="1"/>
        <end position="16"/>
    </location>
</feature>
<keyword evidence="1" id="KW-0732">Signal</keyword>
<dbReference type="InterPro" id="IPR006059">
    <property type="entry name" value="SBP"/>
</dbReference>
<dbReference type="Pfam" id="PF13416">
    <property type="entry name" value="SBP_bac_8"/>
    <property type="match status" value="1"/>
</dbReference>
<dbReference type="Proteomes" id="UP000217889">
    <property type="component" value="Chromosome"/>
</dbReference>
<evidence type="ECO:0000313" key="3">
    <source>
        <dbReference type="Proteomes" id="UP000217889"/>
    </source>
</evidence>
<name>A0A291GTR6_9MICO</name>
<protein>
    <recommendedName>
        <fullName evidence="4">Sugar ABC transporter substrate-binding protein</fullName>
    </recommendedName>
</protein>
<dbReference type="AlphaFoldDB" id="A0A291GTR6"/>
<gene>
    <name evidence="2" type="ORF">CFK41_01540</name>
</gene>
<dbReference type="PROSITE" id="PS51318">
    <property type="entry name" value="TAT"/>
    <property type="match status" value="1"/>
</dbReference>